<keyword evidence="3" id="KW-1185">Reference proteome</keyword>
<feature type="signal peptide" evidence="1">
    <location>
        <begin position="1"/>
        <end position="22"/>
    </location>
</feature>
<keyword evidence="1" id="KW-0732">Signal</keyword>
<dbReference type="RefSeq" id="WP_155452716.1">
    <property type="nucleotide sequence ID" value="NZ_WNKX01000002.1"/>
</dbReference>
<name>A0A6L6QC30_9BURK</name>
<evidence type="ECO:0008006" key="4">
    <source>
        <dbReference type="Google" id="ProtNLM"/>
    </source>
</evidence>
<comment type="caution">
    <text evidence="2">The sequence shown here is derived from an EMBL/GenBank/DDBJ whole genome shotgun (WGS) entry which is preliminary data.</text>
</comment>
<evidence type="ECO:0000256" key="1">
    <source>
        <dbReference type="SAM" id="SignalP"/>
    </source>
</evidence>
<gene>
    <name evidence="2" type="ORF">GM658_04090</name>
</gene>
<proteinExistence type="predicted"/>
<dbReference type="Proteomes" id="UP000472320">
    <property type="component" value="Unassembled WGS sequence"/>
</dbReference>
<sequence>MSRRFFLLFAASFAVAAAPAGAQEFTPYLQASKTLMAMRELPRLKDPIGPALLDILGDNQTFLDKRPFTADDMSPLMEVCGVANKISVSYMLHGLDKGLAGVDKNDMQAAARAMQAVAMRNVFEYQDELAILMPFTLRCQARMAPLMEDFLRKLPPEELTDIRKGGVHQIQNGAFGSYSGYLTMITGSGIKDANLRRMSGTMAEVAPAYASIMQLAQRRQLHELAAATKAKAPAALAGDLEKVIQAMASDSCNALCSVQ</sequence>
<organism evidence="2 3">
    <name type="scientific">Massilia eburnea</name>
    <dbReference type="NCBI Taxonomy" id="1776165"/>
    <lineage>
        <taxon>Bacteria</taxon>
        <taxon>Pseudomonadati</taxon>
        <taxon>Pseudomonadota</taxon>
        <taxon>Betaproteobacteria</taxon>
        <taxon>Burkholderiales</taxon>
        <taxon>Oxalobacteraceae</taxon>
        <taxon>Telluria group</taxon>
        <taxon>Massilia</taxon>
    </lineage>
</organism>
<accession>A0A6L6QC30</accession>
<dbReference type="EMBL" id="WNKX01000002">
    <property type="protein sequence ID" value="MTW09770.1"/>
    <property type="molecule type" value="Genomic_DNA"/>
</dbReference>
<evidence type="ECO:0000313" key="2">
    <source>
        <dbReference type="EMBL" id="MTW09770.1"/>
    </source>
</evidence>
<dbReference type="AlphaFoldDB" id="A0A6L6QC30"/>
<protein>
    <recommendedName>
        <fullName evidence="4">DUF2059 domain-containing protein</fullName>
    </recommendedName>
</protein>
<reference evidence="2 3" key="1">
    <citation type="submission" date="2019-11" db="EMBL/GenBank/DDBJ databases">
        <title>Type strains purchased from KCTC, JCM and DSMZ.</title>
        <authorList>
            <person name="Lu H."/>
        </authorList>
    </citation>
    <scope>NUCLEOTIDE SEQUENCE [LARGE SCALE GENOMIC DNA]</scope>
    <source>
        <strain evidence="2 3">JCM 31587</strain>
    </source>
</reference>
<evidence type="ECO:0000313" key="3">
    <source>
        <dbReference type="Proteomes" id="UP000472320"/>
    </source>
</evidence>
<dbReference type="OrthoDB" id="8776116at2"/>
<feature type="chain" id="PRO_5026956125" description="DUF2059 domain-containing protein" evidence="1">
    <location>
        <begin position="23"/>
        <end position="259"/>
    </location>
</feature>